<proteinExistence type="predicted"/>
<dbReference type="AlphaFoldDB" id="A0A448XHJ8"/>
<accession>A0A448XHJ8</accession>
<name>A0A448XHJ8_9PLAT</name>
<comment type="caution">
    <text evidence="1">The sequence shown here is derived from an EMBL/GenBank/DDBJ whole genome shotgun (WGS) entry which is preliminary data.</text>
</comment>
<sequence>MLVGRLRGTQLVRSPLPASSFSKLNSGRGTFLNVSPASSVSLAILIVIQQLVEETNEADSLIKHMVWCAPLSDMTPSHSSFIVLSKSLSYSVKSVCSTPSSPISLDSCHRMCPTRGVIRPHLRLGD</sequence>
<dbReference type="Proteomes" id="UP000784294">
    <property type="component" value="Unassembled WGS sequence"/>
</dbReference>
<gene>
    <name evidence="1" type="ORF">PXEA_LOCUS30166</name>
</gene>
<protein>
    <submittedName>
        <fullName evidence="1">Uncharacterized protein</fullName>
    </submittedName>
</protein>
<reference evidence="1" key="1">
    <citation type="submission" date="2018-11" db="EMBL/GenBank/DDBJ databases">
        <authorList>
            <consortium name="Pathogen Informatics"/>
        </authorList>
    </citation>
    <scope>NUCLEOTIDE SEQUENCE</scope>
</reference>
<keyword evidence="2" id="KW-1185">Reference proteome</keyword>
<organism evidence="1 2">
    <name type="scientific">Protopolystoma xenopodis</name>
    <dbReference type="NCBI Taxonomy" id="117903"/>
    <lineage>
        <taxon>Eukaryota</taxon>
        <taxon>Metazoa</taxon>
        <taxon>Spiralia</taxon>
        <taxon>Lophotrochozoa</taxon>
        <taxon>Platyhelminthes</taxon>
        <taxon>Monogenea</taxon>
        <taxon>Polyopisthocotylea</taxon>
        <taxon>Polystomatidea</taxon>
        <taxon>Polystomatidae</taxon>
        <taxon>Protopolystoma</taxon>
    </lineage>
</organism>
<evidence type="ECO:0000313" key="1">
    <source>
        <dbReference type="EMBL" id="VEL36726.1"/>
    </source>
</evidence>
<evidence type="ECO:0000313" key="2">
    <source>
        <dbReference type="Proteomes" id="UP000784294"/>
    </source>
</evidence>
<dbReference type="EMBL" id="CAAALY010253008">
    <property type="protein sequence ID" value="VEL36726.1"/>
    <property type="molecule type" value="Genomic_DNA"/>
</dbReference>